<gene>
    <name evidence="1" type="ordered locus">Tresu_0773</name>
</gene>
<organism evidence="1 2">
    <name type="scientific">Treponema succinifaciens (strain ATCC 33096 / DSM 2489 / 6091)</name>
    <dbReference type="NCBI Taxonomy" id="869209"/>
    <lineage>
        <taxon>Bacteria</taxon>
        <taxon>Pseudomonadati</taxon>
        <taxon>Spirochaetota</taxon>
        <taxon>Spirochaetia</taxon>
        <taxon>Spirochaetales</taxon>
        <taxon>Treponemataceae</taxon>
        <taxon>Treponema</taxon>
    </lineage>
</organism>
<dbReference type="Proteomes" id="UP000006852">
    <property type="component" value="Chromosome"/>
</dbReference>
<reference evidence="1 2" key="1">
    <citation type="journal article" date="2011" name="Stand. Genomic Sci.">
        <title>Complete genome sequence of Treponema succinifaciens type strain (6091).</title>
        <authorList>
            <person name="Han C."/>
            <person name="Gronow S."/>
            <person name="Teshima H."/>
            <person name="Lapidus A."/>
            <person name="Nolan M."/>
            <person name="Lucas S."/>
            <person name="Hammon N."/>
            <person name="Deshpande S."/>
            <person name="Cheng J.F."/>
            <person name="Zeytun A."/>
            <person name="Tapia R."/>
            <person name="Goodwin L."/>
            <person name="Pitluck S."/>
            <person name="Liolios K."/>
            <person name="Pagani I."/>
            <person name="Ivanova N."/>
            <person name="Mavromatis K."/>
            <person name="Mikhailova N."/>
            <person name="Huntemann M."/>
            <person name="Pati A."/>
            <person name="Chen A."/>
            <person name="Palaniappan K."/>
            <person name="Land M."/>
            <person name="Hauser L."/>
            <person name="Brambilla E.M."/>
            <person name="Rohde M."/>
            <person name="Goker M."/>
            <person name="Woyke T."/>
            <person name="Bristow J."/>
            <person name="Eisen J.A."/>
            <person name="Markowitz V."/>
            <person name="Hugenholtz P."/>
            <person name="Kyrpides N.C."/>
            <person name="Klenk H.P."/>
            <person name="Detter J.C."/>
        </authorList>
    </citation>
    <scope>NUCLEOTIDE SEQUENCE [LARGE SCALE GENOMIC DNA]</scope>
    <source>
        <strain evidence="2">ATCC 33096 / DSM 2489 / 6091</strain>
    </source>
</reference>
<dbReference type="NCBIfam" id="TIGR04135">
    <property type="entry name" value="FibroRuminTarg"/>
    <property type="match status" value="1"/>
</dbReference>
<dbReference type="InterPro" id="IPR026425">
    <property type="entry name" value="FibroRuminTarg"/>
</dbReference>
<accession>F2NX91</accession>
<dbReference type="STRING" id="869209.Tresu_0773"/>
<dbReference type="KEGG" id="tsu:Tresu_0773"/>
<dbReference type="GeneID" id="302999911"/>
<reference evidence="2" key="2">
    <citation type="submission" date="2011-04" db="EMBL/GenBank/DDBJ databases">
        <title>The complete genome of chromosome of Treponema succinifaciens DSM 2489.</title>
        <authorList>
            <person name="Lucas S."/>
            <person name="Copeland A."/>
            <person name="Lapidus A."/>
            <person name="Bruce D."/>
            <person name="Goodwin L."/>
            <person name="Pitluck S."/>
            <person name="Peters L."/>
            <person name="Kyrpides N."/>
            <person name="Mavromatis K."/>
            <person name="Ivanova N."/>
            <person name="Ovchinnikova G."/>
            <person name="Teshima H."/>
            <person name="Detter J.C."/>
            <person name="Tapia R."/>
            <person name="Han C."/>
            <person name="Land M."/>
            <person name="Hauser L."/>
            <person name="Markowitz V."/>
            <person name="Cheng J.-F."/>
            <person name="Hugenholtz P."/>
            <person name="Woyke T."/>
            <person name="Wu D."/>
            <person name="Gronow S."/>
            <person name="Wellnitz S."/>
            <person name="Brambilla E."/>
            <person name="Klenk H.-P."/>
            <person name="Eisen J.A."/>
        </authorList>
    </citation>
    <scope>NUCLEOTIDE SEQUENCE [LARGE SCALE GENOMIC DNA]</scope>
    <source>
        <strain evidence="2">ATCC 33096 / DSM 2489 / 6091</strain>
    </source>
</reference>
<keyword evidence="2" id="KW-1185">Reference proteome</keyword>
<dbReference type="RefSeq" id="WP_013701001.1">
    <property type="nucleotide sequence ID" value="NC_015385.1"/>
</dbReference>
<protein>
    <submittedName>
        <fullName evidence="1">Uncharacterized protein</fullName>
    </submittedName>
</protein>
<proteinExistence type="predicted"/>
<evidence type="ECO:0000313" key="1">
    <source>
        <dbReference type="EMBL" id="AEB13704.1"/>
    </source>
</evidence>
<dbReference type="OrthoDB" id="9429537at2"/>
<evidence type="ECO:0000313" key="2">
    <source>
        <dbReference type="Proteomes" id="UP000006852"/>
    </source>
</evidence>
<dbReference type="EMBL" id="CP002631">
    <property type="protein sequence ID" value="AEB13704.1"/>
    <property type="molecule type" value="Genomic_DNA"/>
</dbReference>
<dbReference type="HOGENOM" id="CLU_3114117_0_0_12"/>
<sequence>MSASINQYAELFGNVNAEVTSMPRCACVACNSCTCGCSCRAIPEMEFEWENI</sequence>
<dbReference type="eggNOG" id="ENOG502ZKZ1">
    <property type="taxonomic scope" value="Bacteria"/>
</dbReference>
<dbReference type="AlphaFoldDB" id="F2NX91"/>
<name>F2NX91_TRES6</name>